<feature type="compositionally biased region" description="Basic and acidic residues" evidence="1">
    <location>
        <begin position="1"/>
        <end position="10"/>
    </location>
</feature>
<evidence type="ECO:0008006" key="5">
    <source>
        <dbReference type="Google" id="ProtNLM"/>
    </source>
</evidence>
<keyword evidence="2" id="KW-0812">Transmembrane</keyword>
<reference evidence="4" key="1">
    <citation type="submission" date="2016-10" db="EMBL/GenBank/DDBJ databases">
        <authorList>
            <person name="Varghese N."/>
            <person name="Submissions S."/>
        </authorList>
    </citation>
    <scope>NUCLEOTIDE SEQUENCE [LARGE SCALE GENOMIC DNA]</scope>
    <source>
        <strain evidence="4">LMG 26383,CCUG 61248,R- 45681</strain>
    </source>
</reference>
<name>A0A1H7LUF1_9HYPH</name>
<feature type="region of interest" description="Disordered" evidence="1">
    <location>
        <begin position="1"/>
        <end position="20"/>
    </location>
</feature>
<keyword evidence="2" id="KW-0472">Membrane</keyword>
<evidence type="ECO:0000256" key="2">
    <source>
        <dbReference type="SAM" id="Phobius"/>
    </source>
</evidence>
<keyword evidence="4" id="KW-1185">Reference proteome</keyword>
<dbReference type="RefSeq" id="WP_167561570.1">
    <property type="nucleotide sequence ID" value="NZ_FOAN01000002.1"/>
</dbReference>
<dbReference type="STRING" id="1036779.SAMN04515666_102635"/>
<protein>
    <recommendedName>
        <fullName evidence="5">CoxF protein</fullName>
    </recommendedName>
</protein>
<feature type="transmembrane region" description="Helical" evidence="2">
    <location>
        <begin position="28"/>
        <end position="47"/>
    </location>
</feature>
<organism evidence="3 4">
    <name type="scientific">Bosea lupini</name>
    <dbReference type="NCBI Taxonomy" id="1036779"/>
    <lineage>
        <taxon>Bacteria</taxon>
        <taxon>Pseudomonadati</taxon>
        <taxon>Pseudomonadota</taxon>
        <taxon>Alphaproteobacteria</taxon>
        <taxon>Hyphomicrobiales</taxon>
        <taxon>Boseaceae</taxon>
        <taxon>Bosea</taxon>
    </lineage>
</organism>
<evidence type="ECO:0000313" key="4">
    <source>
        <dbReference type="Proteomes" id="UP000199664"/>
    </source>
</evidence>
<dbReference type="Proteomes" id="UP000199664">
    <property type="component" value="Unassembled WGS sequence"/>
</dbReference>
<accession>A0A1H7LUF1</accession>
<gene>
    <name evidence="3" type="ORF">SAMN04515666_102635</name>
</gene>
<proteinExistence type="predicted"/>
<evidence type="ECO:0000256" key="1">
    <source>
        <dbReference type="SAM" id="MobiDB-lite"/>
    </source>
</evidence>
<sequence length="58" mass="6335">MSQGPQDRKQPPAAFSPEDMARRNRRSIALALVLGGLVVFFFIVTLAKTGPAILNRPL</sequence>
<dbReference type="EMBL" id="FOAN01000002">
    <property type="protein sequence ID" value="SEL02586.1"/>
    <property type="molecule type" value="Genomic_DNA"/>
</dbReference>
<keyword evidence="2" id="KW-1133">Transmembrane helix</keyword>
<evidence type="ECO:0000313" key="3">
    <source>
        <dbReference type="EMBL" id="SEL02586.1"/>
    </source>
</evidence>
<dbReference type="AlphaFoldDB" id="A0A1H7LUF1"/>